<organism evidence="3 4">
    <name type="scientific">Urochloa decumbens</name>
    <dbReference type="NCBI Taxonomy" id="240449"/>
    <lineage>
        <taxon>Eukaryota</taxon>
        <taxon>Viridiplantae</taxon>
        <taxon>Streptophyta</taxon>
        <taxon>Embryophyta</taxon>
        <taxon>Tracheophyta</taxon>
        <taxon>Spermatophyta</taxon>
        <taxon>Magnoliopsida</taxon>
        <taxon>Liliopsida</taxon>
        <taxon>Poales</taxon>
        <taxon>Poaceae</taxon>
        <taxon>PACMAD clade</taxon>
        <taxon>Panicoideae</taxon>
        <taxon>Panicodae</taxon>
        <taxon>Paniceae</taxon>
        <taxon>Melinidinae</taxon>
        <taxon>Urochloa</taxon>
    </lineage>
</organism>
<feature type="transmembrane region" description="Helical" evidence="1">
    <location>
        <begin position="335"/>
        <end position="358"/>
    </location>
</feature>
<keyword evidence="4" id="KW-1185">Reference proteome</keyword>
<dbReference type="PANTHER" id="PTHR31325">
    <property type="entry name" value="OS01G0798800 PROTEIN-RELATED"/>
    <property type="match status" value="1"/>
</dbReference>
<name>A0ABC9D912_9POAL</name>
<feature type="transmembrane region" description="Helical" evidence="1">
    <location>
        <begin position="370"/>
        <end position="394"/>
    </location>
</feature>
<evidence type="ECO:0000313" key="3">
    <source>
        <dbReference type="EMBL" id="CAL5034341.1"/>
    </source>
</evidence>
<gene>
    <name evidence="3" type="ORF">URODEC1_LOCUS83062</name>
</gene>
<keyword evidence="1" id="KW-0472">Membrane</keyword>
<evidence type="ECO:0000259" key="2">
    <source>
        <dbReference type="Pfam" id="PF13968"/>
    </source>
</evidence>
<reference evidence="3 4" key="2">
    <citation type="submission" date="2024-10" db="EMBL/GenBank/DDBJ databases">
        <authorList>
            <person name="Ryan C."/>
        </authorList>
    </citation>
    <scope>NUCLEOTIDE SEQUENCE [LARGE SCALE GENOMIC DNA]</scope>
</reference>
<dbReference type="InterPro" id="IPR025315">
    <property type="entry name" value="DUF4220"/>
</dbReference>
<sequence>MLILIRDMKATWTTLLHNAKDWWKSPRGTVVRIEVLVGLVAISMVFLAGFGSLRRRRRNFFAQTLVLGAYLSTSLVSYTLGSMQSSQVKSSMYPFWAVSLYILSDSADSITAYSLDDNSQQMRRMFQTFLCVFYVGSLAVTILNNGGGILLFFDMVSFAFLKWWQRNWACEVASGSWNLNKMVADYMKLEHTKSGVLVPYDAATMTGYRYLVDWPLHEPELKAATLYAAAPDADDARAIHLEKIWQCKRLSSEQRDKCLSFSLFHLLRRRFFGFGCGESPRQKTHDLVFKGLLAKNDSGTIDYGRVFKVIDVELAFMYDFFFTKRAVTYYGPWNFYSAMISFLLIMLALISAAIAVGHSSLATFLSVRNWSPVVITTTPDVVFTLVMLAFIALLEVLQLLLYWTTIWGTVHLACHSVRRREALRRTREDLAFKIRSCISNKYSYWFPQRNKCYWQNKLGQYSLVESVRYKPILSKALRAFLKLGPHISIVNSEVIYPAMNVGIRWSAGKPGKPVELSAEVKEALVQSLECTQGVLTNGQSSLRSNGAGDLSWACRHDKMQHDSGTQERDKLQVYVILTWHIATGYCELGAKARGNGRNNHLGIATKLSKYCAYLLMSEPKLLPGHHYDTRRVFEAVVEEAVELFLHNEQERYEAMRRLPNQLEENIFTNGVRLGKQLEGMEEGARWKVLADFWAEMLLYLAPSDNVKAHVECLAKGGEFITHLWALLTHAGILERDQRVVAGNDIENAWGNEPCAASRDGPGTGMSCADCGRSSRCMQCFK</sequence>
<reference evidence="4" key="1">
    <citation type="submission" date="2024-06" db="EMBL/GenBank/DDBJ databases">
        <authorList>
            <person name="Ryan C."/>
        </authorList>
    </citation>
    <scope>NUCLEOTIDE SEQUENCE [LARGE SCALE GENOMIC DNA]</scope>
</reference>
<evidence type="ECO:0000256" key="1">
    <source>
        <dbReference type="SAM" id="Phobius"/>
    </source>
</evidence>
<evidence type="ECO:0000313" key="4">
    <source>
        <dbReference type="Proteomes" id="UP001497457"/>
    </source>
</evidence>
<dbReference type="Pfam" id="PF13968">
    <property type="entry name" value="DUF4220"/>
    <property type="match status" value="1"/>
</dbReference>
<dbReference type="EMBL" id="OZ075142">
    <property type="protein sequence ID" value="CAL5034341.1"/>
    <property type="molecule type" value="Genomic_DNA"/>
</dbReference>
<dbReference type="Pfam" id="PF04578">
    <property type="entry name" value="DUF594"/>
    <property type="match status" value="1"/>
</dbReference>
<dbReference type="InterPro" id="IPR007658">
    <property type="entry name" value="DUF594"/>
</dbReference>
<feature type="transmembrane region" description="Helical" evidence="1">
    <location>
        <begin position="127"/>
        <end position="153"/>
    </location>
</feature>
<feature type="transmembrane region" description="Helical" evidence="1">
    <location>
        <begin position="60"/>
        <end position="81"/>
    </location>
</feature>
<accession>A0ABC9D912</accession>
<feature type="transmembrane region" description="Helical" evidence="1">
    <location>
        <begin position="30"/>
        <end position="53"/>
    </location>
</feature>
<dbReference type="Proteomes" id="UP001497457">
    <property type="component" value="Chromosome 32b"/>
</dbReference>
<feature type="domain" description="DUF4220" evidence="2">
    <location>
        <begin position="71"/>
        <end position="465"/>
    </location>
</feature>
<protein>
    <recommendedName>
        <fullName evidence="2">DUF4220 domain-containing protein</fullName>
    </recommendedName>
</protein>
<proteinExistence type="predicted"/>
<keyword evidence="1" id="KW-1133">Transmembrane helix</keyword>
<dbReference type="AlphaFoldDB" id="A0ABC9D912"/>
<keyword evidence="1" id="KW-0812">Transmembrane</keyword>